<protein>
    <recommendedName>
        <fullName evidence="10">ENTH domain-containing protein</fullName>
    </recommendedName>
</protein>
<reference evidence="11" key="1">
    <citation type="submission" date="2023-07" db="EMBL/GenBank/DDBJ databases">
        <title>A chromosome-level genome assembly of Lolium multiflorum.</title>
        <authorList>
            <person name="Chen Y."/>
            <person name="Copetti D."/>
            <person name="Kolliker R."/>
            <person name="Studer B."/>
        </authorList>
    </citation>
    <scope>NUCLEOTIDE SEQUENCE</scope>
    <source>
        <strain evidence="11">02402/16</strain>
        <tissue evidence="11">Leaf</tissue>
    </source>
</reference>
<dbReference type="InterPro" id="IPR045192">
    <property type="entry name" value="AP180-like"/>
</dbReference>
<organism evidence="11 12">
    <name type="scientific">Lolium multiflorum</name>
    <name type="common">Italian ryegrass</name>
    <name type="synonym">Lolium perenne subsp. multiflorum</name>
    <dbReference type="NCBI Taxonomy" id="4521"/>
    <lineage>
        <taxon>Eukaryota</taxon>
        <taxon>Viridiplantae</taxon>
        <taxon>Streptophyta</taxon>
        <taxon>Embryophyta</taxon>
        <taxon>Tracheophyta</taxon>
        <taxon>Spermatophyta</taxon>
        <taxon>Magnoliopsida</taxon>
        <taxon>Liliopsida</taxon>
        <taxon>Poales</taxon>
        <taxon>Poaceae</taxon>
        <taxon>BOP clade</taxon>
        <taxon>Pooideae</taxon>
        <taxon>Poodae</taxon>
        <taxon>Poeae</taxon>
        <taxon>Poeae Chloroplast Group 2 (Poeae type)</taxon>
        <taxon>Loliodinae</taxon>
        <taxon>Loliinae</taxon>
        <taxon>Lolium</taxon>
    </lineage>
</organism>
<dbReference type="Pfam" id="PF07651">
    <property type="entry name" value="ANTH"/>
    <property type="match status" value="1"/>
</dbReference>
<dbReference type="GO" id="GO:0005905">
    <property type="term" value="C:clathrin-coated pit"/>
    <property type="evidence" value="ECO:0007669"/>
    <property type="project" value="UniProtKB-SubCell"/>
</dbReference>
<evidence type="ECO:0000256" key="8">
    <source>
        <dbReference type="ARBA" id="ARBA00023329"/>
    </source>
</evidence>
<evidence type="ECO:0000259" key="10">
    <source>
        <dbReference type="PROSITE" id="PS50942"/>
    </source>
</evidence>
<accession>A0AAD8R2J3</accession>
<dbReference type="InterPro" id="IPR008942">
    <property type="entry name" value="ENTH_VHS"/>
</dbReference>
<dbReference type="PROSITE" id="PS50942">
    <property type="entry name" value="ENTH"/>
    <property type="match status" value="1"/>
</dbReference>
<feature type="region of interest" description="Disordered" evidence="9">
    <location>
        <begin position="312"/>
        <end position="373"/>
    </location>
</feature>
<evidence type="ECO:0000256" key="4">
    <source>
        <dbReference type="ARBA" id="ARBA00022583"/>
    </source>
</evidence>
<keyword evidence="6" id="KW-0472">Membrane</keyword>
<keyword evidence="12" id="KW-1185">Reference proteome</keyword>
<dbReference type="AlphaFoldDB" id="A0AAD8R2J3"/>
<dbReference type="GO" id="GO:0000149">
    <property type="term" value="F:SNARE binding"/>
    <property type="evidence" value="ECO:0007669"/>
    <property type="project" value="UniProtKB-ARBA"/>
</dbReference>
<evidence type="ECO:0000256" key="7">
    <source>
        <dbReference type="ARBA" id="ARBA00023176"/>
    </source>
</evidence>
<dbReference type="GO" id="GO:0005546">
    <property type="term" value="F:phosphatidylinositol-4,5-bisphosphate binding"/>
    <property type="evidence" value="ECO:0007669"/>
    <property type="project" value="TreeGrafter"/>
</dbReference>
<comment type="caution">
    <text evidence="11">The sequence shown here is derived from an EMBL/GenBank/DDBJ whole genome shotgun (WGS) entry which is preliminary data.</text>
</comment>
<feature type="compositionally biased region" description="Acidic residues" evidence="9">
    <location>
        <begin position="344"/>
        <end position="368"/>
    </location>
</feature>
<dbReference type="GO" id="GO:0005794">
    <property type="term" value="C:Golgi apparatus"/>
    <property type="evidence" value="ECO:0007669"/>
    <property type="project" value="UniProtKB-SubCell"/>
</dbReference>
<proteinExistence type="predicted"/>
<dbReference type="GO" id="GO:0006900">
    <property type="term" value="P:vesicle budding from membrane"/>
    <property type="evidence" value="ECO:0007669"/>
    <property type="project" value="TreeGrafter"/>
</dbReference>
<evidence type="ECO:0000256" key="1">
    <source>
        <dbReference type="ARBA" id="ARBA00004132"/>
    </source>
</evidence>
<dbReference type="GO" id="GO:0005545">
    <property type="term" value="F:1-phosphatidylinositol binding"/>
    <property type="evidence" value="ECO:0007669"/>
    <property type="project" value="InterPro"/>
</dbReference>
<evidence type="ECO:0000256" key="6">
    <source>
        <dbReference type="ARBA" id="ARBA00023136"/>
    </source>
</evidence>
<dbReference type="PANTHER" id="PTHR22951">
    <property type="entry name" value="CLATHRIN ASSEMBLY PROTEIN"/>
    <property type="match status" value="1"/>
</dbReference>
<dbReference type="CDD" id="cd03564">
    <property type="entry name" value="ANTH_N"/>
    <property type="match status" value="1"/>
</dbReference>
<keyword evidence="4" id="KW-0254">Endocytosis</keyword>
<sequence>MGSGTWRKAYGALKDSTKVGLANFNSEYKDLDIAIVKATNHVECPPKERHLRRILLATTVNRPRADVAYTICTLARRLSKTKNWIVALKTLIVIHRLLREGDGTFKDDFLSYSYRGTILQIPHFKDDSSPLAWDCSAWVRLYAQYLDERVECFRVLKYDVEADRLLKLPKASGKAHSRTRTLPCADLLDQLPALQKLLLRLISCQPEGMSCTNYLVQYALALVLKESFKIYCSINDGIINLVDMYFDMAKIDAIKALEIYKRAGQQAERLSAFYDYCKRLELARTFQFPTLRQPPCSFLVTMEEYIREAPRASITSKSVETEERSLPSDNEDETPQEPEKPVEEETGEPDEPEEEPQTTADLSEEDEPQLLPTTGDLLNLDEELHPMIADLEQSNALALAIVGPGSGNNTTISQDLFAIDKSGWELALVTAPSNHTSQPAGNQLAGGFDKLLLDSLYEDTARRQQIASVTYTGSIATNPFDSGDPFAMSSSFAPPSNVQLAMMSQQQQYYQVQQQEYYQMQQQHQMVMMPPQTYQQQQAQYATNAGLSNPFGDPFSGLVAMANPPKQSNPH</sequence>
<comment type="subcellular location">
    <subcellularLocation>
        <location evidence="1">Cytoplasmic vesicle</location>
        <location evidence="1">Clathrin-coated vesicle</location>
    </subcellularLocation>
    <subcellularLocation>
        <location evidence="2">Golgi apparatus</location>
    </subcellularLocation>
    <subcellularLocation>
        <location evidence="3">Membrane</location>
        <location evidence="3">Clathrin-coated pit</location>
    </subcellularLocation>
</comment>
<evidence type="ECO:0000313" key="11">
    <source>
        <dbReference type="EMBL" id="KAK1612746.1"/>
    </source>
</evidence>
<dbReference type="Proteomes" id="UP001231189">
    <property type="component" value="Unassembled WGS sequence"/>
</dbReference>
<dbReference type="InterPro" id="IPR011417">
    <property type="entry name" value="ANTH_dom"/>
</dbReference>
<evidence type="ECO:0000313" key="12">
    <source>
        <dbReference type="Proteomes" id="UP001231189"/>
    </source>
</evidence>
<dbReference type="InterPro" id="IPR014712">
    <property type="entry name" value="ANTH_dom_sf"/>
</dbReference>
<keyword evidence="5" id="KW-0333">Golgi apparatus</keyword>
<name>A0AAD8R2J3_LOLMU</name>
<evidence type="ECO:0000256" key="9">
    <source>
        <dbReference type="SAM" id="MobiDB-lite"/>
    </source>
</evidence>
<evidence type="ECO:0000256" key="2">
    <source>
        <dbReference type="ARBA" id="ARBA00004555"/>
    </source>
</evidence>
<dbReference type="SUPFAM" id="SSF89009">
    <property type="entry name" value="GAT-like domain"/>
    <property type="match status" value="1"/>
</dbReference>
<evidence type="ECO:0000256" key="5">
    <source>
        <dbReference type="ARBA" id="ARBA00023034"/>
    </source>
</evidence>
<gene>
    <name evidence="11" type="ORF">QYE76_036419</name>
</gene>
<dbReference type="InterPro" id="IPR013809">
    <property type="entry name" value="ENTH"/>
</dbReference>
<dbReference type="Gene3D" id="1.20.58.150">
    <property type="entry name" value="ANTH domain"/>
    <property type="match status" value="1"/>
</dbReference>
<dbReference type="Gene3D" id="1.25.40.90">
    <property type="match status" value="1"/>
</dbReference>
<dbReference type="SUPFAM" id="SSF48464">
    <property type="entry name" value="ENTH/VHS domain"/>
    <property type="match status" value="1"/>
</dbReference>
<dbReference type="InterPro" id="IPR048050">
    <property type="entry name" value="ANTH_N_plant"/>
</dbReference>
<feature type="domain" description="ENTH" evidence="10">
    <location>
        <begin position="23"/>
        <end position="160"/>
    </location>
</feature>
<dbReference type="SMART" id="SM00273">
    <property type="entry name" value="ENTH"/>
    <property type="match status" value="1"/>
</dbReference>
<dbReference type="FunFam" id="1.25.40.90:FF:000005">
    <property type="entry name" value="Clathrin assembly protein AP180"/>
    <property type="match status" value="1"/>
</dbReference>
<dbReference type="FunFam" id="1.20.58.150:FF:000003">
    <property type="entry name" value="Putative clathrin assembly protein"/>
    <property type="match status" value="1"/>
</dbReference>
<dbReference type="GO" id="GO:0072583">
    <property type="term" value="P:clathrin-dependent endocytosis"/>
    <property type="evidence" value="ECO:0007669"/>
    <property type="project" value="InterPro"/>
</dbReference>
<dbReference type="GO" id="GO:0030136">
    <property type="term" value="C:clathrin-coated vesicle"/>
    <property type="evidence" value="ECO:0007669"/>
    <property type="project" value="UniProtKB-SubCell"/>
</dbReference>
<evidence type="ECO:0000256" key="3">
    <source>
        <dbReference type="ARBA" id="ARBA00004600"/>
    </source>
</evidence>
<dbReference type="GO" id="GO:0048268">
    <property type="term" value="P:clathrin coat assembly"/>
    <property type="evidence" value="ECO:0007669"/>
    <property type="project" value="InterPro"/>
</dbReference>
<dbReference type="EMBL" id="JAUUTY010000007">
    <property type="protein sequence ID" value="KAK1612746.1"/>
    <property type="molecule type" value="Genomic_DNA"/>
</dbReference>
<dbReference type="GO" id="GO:0032050">
    <property type="term" value="F:clathrin heavy chain binding"/>
    <property type="evidence" value="ECO:0007669"/>
    <property type="project" value="TreeGrafter"/>
</dbReference>
<keyword evidence="7" id="KW-0168">Coated pit</keyword>
<dbReference type="PANTHER" id="PTHR22951:SF21">
    <property type="entry name" value="OS06G0661400 PROTEIN"/>
    <property type="match status" value="1"/>
</dbReference>
<keyword evidence="8" id="KW-0968">Cytoplasmic vesicle</keyword>